<keyword evidence="5" id="KW-0443">Lipid metabolism</keyword>
<reference evidence="10" key="3">
    <citation type="submission" date="2025-08" db="UniProtKB">
        <authorList>
            <consortium name="RefSeq"/>
        </authorList>
    </citation>
    <scope>IDENTIFICATION</scope>
    <source>
        <strain evidence="10">CBS 342.82</strain>
    </source>
</reference>
<dbReference type="OrthoDB" id="3990054at2759"/>
<feature type="transmembrane region" description="Helical" evidence="8">
    <location>
        <begin position="281"/>
        <end position="306"/>
    </location>
</feature>
<keyword evidence="4 8" id="KW-1133">Transmembrane helix</keyword>
<feature type="compositionally biased region" description="Acidic residues" evidence="7">
    <location>
        <begin position="395"/>
        <end position="406"/>
    </location>
</feature>
<dbReference type="GO" id="GO:0005789">
    <property type="term" value="C:endoplasmic reticulum membrane"/>
    <property type="evidence" value="ECO:0007669"/>
    <property type="project" value="UniProtKB-SubCell"/>
</dbReference>
<dbReference type="Pfam" id="PF06775">
    <property type="entry name" value="Seipin"/>
    <property type="match status" value="1"/>
</dbReference>
<reference evidence="10" key="1">
    <citation type="submission" date="2020-01" db="EMBL/GenBank/DDBJ databases">
        <authorList>
            <consortium name="DOE Joint Genome Institute"/>
            <person name="Haridas S."/>
            <person name="Albert R."/>
            <person name="Binder M."/>
            <person name="Bloem J."/>
            <person name="Labutti K."/>
            <person name="Salamov A."/>
            <person name="Andreopoulos B."/>
            <person name="Baker S.E."/>
            <person name="Barry K."/>
            <person name="Bills G."/>
            <person name="Bluhm B.H."/>
            <person name="Cannon C."/>
            <person name="Castanera R."/>
            <person name="Culley D.E."/>
            <person name="Daum C."/>
            <person name="Ezra D."/>
            <person name="Gonzalez J.B."/>
            <person name="Henrissat B."/>
            <person name="Kuo A."/>
            <person name="Liang C."/>
            <person name="Lipzen A."/>
            <person name="Lutzoni F."/>
            <person name="Magnuson J."/>
            <person name="Mondo S."/>
            <person name="Nolan M."/>
            <person name="Ohm R."/>
            <person name="Pangilinan J."/>
            <person name="Park H.-J."/>
            <person name="Ramirez L."/>
            <person name="Alfaro M."/>
            <person name="Sun H."/>
            <person name="Tritt A."/>
            <person name="Yoshinaga Y."/>
            <person name="Zwiers L.-H."/>
            <person name="Turgeon B.G."/>
            <person name="Goodwin S.B."/>
            <person name="Spatafora J.W."/>
            <person name="Crous P.W."/>
            <person name="Grigoriev I.V."/>
        </authorList>
    </citation>
    <scope>NUCLEOTIDE SEQUENCE</scope>
    <source>
        <strain evidence="10">CBS 342.82</strain>
    </source>
</reference>
<dbReference type="PANTHER" id="PTHR21212:SF0">
    <property type="entry name" value="SEIPIN"/>
    <property type="match status" value="1"/>
</dbReference>
<evidence type="ECO:0000256" key="8">
    <source>
        <dbReference type="SAM" id="Phobius"/>
    </source>
</evidence>
<dbReference type="GeneID" id="54359944"/>
<evidence type="ECO:0000256" key="5">
    <source>
        <dbReference type="ARBA" id="ARBA00023098"/>
    </source>
</evidence>
<accession>A0A6J3MGJ3</accession>
<evidence type="ECO:0000256" key="6">
    <source>
        <dbReference type="ARBA" id="ARBA00023136"/>
    </source>
</evidence>
<name>A0A6J3MGJ3_9PEZI</name>
<comment type="subcellular location">
    <subcellularLocation>
        <location evidence="1">Endoplasmic reticulum membrane</location>
        <topology evidence="1">Multi-pass membrane protein</topology>
    </subcellularLocation>
</comment>
<dbReference type="RefSeq" id="XP_033463053.1">
    <property type="nucleotide sequence ID" value="XM_033602144.1"/>
</dbReference>
<keyword evidence="9" id="KW-1185">Reference proteome</keyword>
<protein>
    <recommendedName>
        <fullName evidence="11">Adipose-regulatory protein-domain-containing protein</fullName>
    </recommendedName>
</protein>
<dbReference type="GO" id="GO:0006629">
    <property type="term" value="P:lipid metabolic process"/>
    <property type="evidence" value="ECO:0007669"/>
    <property type="project" value="UniProtKB-KW"/>
</dbReference>
<dbReference type="CDD" id="cd23995">
    <property type="entry name" value="Seipin_BSCL2_like"/>
    <property type="match status" value="1"/>
</dbReference>
<dbReference type="Proteomes" id="UP000504637">
    <property type="component" value="Unplaced"/>
</dbReference>
<gene>
    <name evidence="10" type="ORF">K489DRAFT_331604</name>
</gene>
<dbReference type="AlphaFoldDB" id="A0A6J3MGJ3"/>
<evidence type="ECO:0000256" key="3">
    <source>
        <dbReference type="ARBA" id="ARBA00022824"/>
    </source>
</evidence>
<keyword evidence="6 8" id="KW-0472">Membrane</keyword>
<evidence type="ECO:0000313" key="10">
    <source>
        <dbReference type="RefSeq" id="XP_033463053.1"/>
    </source>
</evidence>
<feature type="transmembrane region" description="Helical" evidence="8">
    <location>
        <begin position="48"/>
        <end position="72"/>
    </location>
</feature>
<organism evidence="10">
    <name type="scientific">Dissoconium aciculare CBS 342.82</name>
    <dbReference type="NCBI Taxonomy" id="1314786"/>
    <lineage>
        <taxon>Eukaryota</taxon>
        <taxon>Fungi</taxon>
        <taxon>Dikarya</taxon>
        <taxon>Ascomycota</taxon>
        <taxon>Pezizomycotina</taxon>
        <taxon>Dothideomycetes</taxon>
        <taxon>Dothideomycetidae</taxon>
        <taxon>Mycosphaerellales</taxon>
        <taxon>Dissoconiaceae</taxon>
        <taxon>Dissoconium</taxon>
    </lineage>
</organism>
<evidence type="ECO:0000313" key="9">
    <source>
        <dbReference type="Proteomes" id="UP000504637"/>
    </source>
</evidence>
<proteinExistence type="predicted"/>
<dbReference type="InterPro" id="IPR009617">
    <property type="entry name" value="Seipin"/>
</dbReference>
<dbReference type="PANTHER" id="PTHR21212">
    <property type="entry name" value="BERNARDINELLI-SEIP CONGENITAL LIPODYSTROPHY 2 HOMOLOG BSCL2 PROTEIN"/>
    <property type="match status" value="1"/>
</dbReference>
<evidence type="ECO:0000256" key="4">
    <source>
        <dbReference type="ARBA" id="ARBA00022989"/>
    </source>
</evidence>
<sequence length="444" mass="49356">MPITAQRTIAANEDEERKGLLFVLLDLVLLPCRTFFSRPARRAYLATFLFALTSIFLFGAAVVAYALFYYAYVPRIGFERAIHLQFDNVYSTVGNGLALGSTRNPHPYPYGSVSLAPDLVSAQAYDVRIELTMPRTPTNIVTGNFMLEVNMYGPGADNSVPGSNGNIAEALRADITPGKGGSSSLLASSRRHAILPYRSPVVEFLYKATQLHWYLLGLRSESGTLDVPIYESVSFPRGRANIPSTLRLEIQSTHRLQIYSAKVHFRARFKGLRWLLYNHRIISAILFIGLFWITELTFAGIAWAAISVQLAQQGNENSQGVDNAIDAIKEEEDDEDAKQPLLSDTERTFPTLSAQQPLHYASSASKDPSDVITVKREEVDEPLVIPDSMARATEADDEDEEEDDFFDSGIGTSLDSAGPGRSDSMRRRRGRLMSGARRDEKDRF</sequence>
<feature type="transmembrane region" description="Helical" evidence="8">
    <location>
        <begin position="20"/>
        <end position="36"/>
    </location>
</feature>
<evidence type="ECO:0000256" key="1">
    <source>
        <dbReference type="ARBA" id="ARBA00004477"/>
    </source>
</evidence>
<keyword evidence="3" id="KW-0256">Endoplasmic reticulum</keyword>
<keyword evidence="2 8" id="KW-0812">Transmembrane</keyword>
<evidence type="ECO:0008006" key="11">
    <source>
        <dbReference type="Google" id="ProtNLM"/>
    </source>
</evidence>
<evidence type="ECO:0000256" key="2">
    <source>
        <dbReference type="ARBA" id="ARBA00022692"/>
    </source>
</evidence>
<evidence type="ECO:0000256" key="7">
    <source>
        <dbReference type="SAM" id="MobiDB-lite"/>
    </source>
</evidence>
<reference evidence="10" key="2">
    <citation type="submission" date="2020-04" db="EMBL/GenBank/DDBJ databases">
        <authorList>
            <consortium name="NCBI Genome Project"/>
        </authorList>
    </citation>
    <scope>NUCLEOTIDE SEQUENCE</scope>
    <source>
        <strain evidence="10">CBS 342.82</strain>
    </source>
</reference>
<dbReference type="GO" id="GO:0140042">
    <property type="term" value="P:lipid droplet formation"/>
    <property type="evidence" value="ECO:0007669"/>
    <property type="project" value="UniProtKB-ARBA"/>
</dbReference>
<feature type="region of interest" description="Disordered" evidence="7">
    <location>
        <begin position="382"/>
        <end position="444"/>
    </location>
</feature>